<evidence type="ECO:0000313" key="2">
    <source>
        <dbReference type="Proteomes" id="UP000308349"/>
    </source>
</evidence>
<dbReference type="EMBL" id="VBUU01000064">
    <property type="protein sequence ID" value="TLF92278.1"/>
    <property type="molecule type" value="Genomic_DNA"/>
</dbReference>
<protein>
    <submittedName>
        <fullName evidence="1">WXG100 family type VII secretion target</fullName>
    </submittedName>
</protein>
<dbReference type="Pfam" id="PF06013">
    <property type="entry name" value="WXG100"/>
    <property type="match status" value="1"/>
</dbReference>
<proteinExistence type="predicted"/>
<organism evidence="1 2">
    <name type="scientific">Nocardia cyriacigeorgica</name>
    <dbReference type="NCBI Taxonomy" id="135487"/>
    <lineage>
        <taxon>Bacteria</taxon>
        <taxon>Bacillati</taxon>
        <taxon>Actinomycetota</taxon>
        <taxon>Actinomycetes</taxon>
        <taxon>Mycobacteriales</taxon>
        <taxon>Nocardiaceae</taxon>
        <taxon>Nocardia</taxon>
    </lineage>
</organism>
<accession>A0A5R8P4U9</accession>
<dbReference type="OrthoDB" id="4556467at2"/>
<comment type="caution">
    <text evidence="1">The sequence shown here is derived from an EMBL/GenBank/DDBJ whole genome shotgun (WGS) entry which is preliminary data.</text>
</comment>
<dbReference type="InterPro" id="IPR036689">
    <property type="entry name" value="ESAT-6-like_sf"/>
</dbReference>
<reference evidence="1 2" key="1">
    <citation type="submission" date="2019-05" db="EMBL/GenBank/DDBJ databases">
        <title>Genomes sequences of two Nocardia cyriacigeorgica environmental isolates, type strains Nocardia asteroides ATCC 19247 and Nocardia cyriacigeorgica DSM 44484.</title>
        <authorList>
            <person name="Vautrin F."/>
            <person name="Bergeron E."/>
            <person name="Dubost A."/>
            <person name="Abrouk D."/>
            <person name="Rodriguez Nava V."/>
            <person name="Pujic P."/>
        </authorList>
    </citation>
    <scope>NUCLEOTIDE SEQUENCE [LARGE SCALE GENOMIC DNA]</scope>
    <source>
        <strain evidence="1 2">EML 1456</strain>
    </source>
</reference>
<dbReference type="InterPro" id="IPR010310">
    <property type="entry name" value="T7SS_ESAT-6-like"/>
</dbReference>
<name>A0A5R8P4U9_9NOCA</name>
<dbReference type="RefSeq" id="WP_138459223.1">
    <property type="nucleotide sequence ID" value="NZ_VBUU01000064.1"/>
</dbReference>
<dbReference type="SUPFAM" id="SSF140453">
    <property type="entry name" value="EsxAB dimer-like"/>
    <property type="match status" value="1"/>
</dbReference>
<dbReference type="Proteomes" id="UP000308349">
    <property type="component" value="Unassembled WGS sequence"/>
</dbReference>
<dbReference type="AlphaFoldDB" id="A0A5R8P4U9"/>
<sequence>MSESFRVDLTELDEITARLAGFLGFLTDSIAGIQQRTAALQSGWTGQSAAAAQDAFRDWLTGAQDVADGIETMRSAAAAARDRYNAAIAANLEMLGRGNGAQS</sequence>
<evidence type="ECO:0000313" key="1">
    <source>
        <dbReference type="EMBL" id="TLF92278.1"/>
    </source>
</evidence>
<gene>
    <name evidence="1" type="ORF">FEK35_30850</name>
</gene>
<dbReference type="Gene3D" id="1.10.287.1060">
    <property type="entry name" value="ESAT-6-like"/>
    <property type="match status" value="1"/>
</dbReference>